<dbReference type="AlphaFoldDB" id="A0A147BD19"/>
<evidence type="ECO:0000313" key="2">
    <source>
        <dbReference type="EMBL" id="JAR88667.1"/>
    </source>
</evidence>
<organism evidence="2">
    <name type="scientific">Ixodes ricinus</name>
    <name type="common">Common tick</name>
    <name type="synonym">Acarus ricinus</name>
    <dbReference type="NCBI Taxonomy" id="34613"/>
    <lineage>
        <taxon>Eukaryota</taxon>
        <taxon>Metazoa</taxon>
        <taxon>Ecdysozoa</taxon>
        <taxon>Arthropoda</taxon>
        <taxon>Chelicerata</taxon>
        <taxon>Arachnida</taxon>
        <taxon>Acari</taxon>
        <taxon>Parasitiformes</taxon>
        <taxon>Ixodida</taxon>
        <taxon>Ixodoidea</taxon>
        <taxon>Ixodidae</taxon>
        <taxon>Ixodinae</taxon>
        <taxon>Ixodes</taxon>
    </lineage>
</organism>
<evidence type="ECO:0008006" key="3">
    <source>
        <dbReference type="Google" id="ProtNLM"/>
    </source>
</evidence>
<protein>
    <recommendedName>
        <fullName evidence="3">BEN domain-containing protein</fullName>
    </recommendedName>
</protein>
<proteinExistence type="predicted"/>
<name>A0A147BD19_IXORI</name>
<feature type="compositionally biased region" description="Basic and acidic residues" evidence="1">
    <location>
        <begin position="73"/>
        <end position="88"/>
    </location>
</feature>
<accession>A0A147BD19</accession>
<dbReference type="Gene3D" id="1.10.10.2590">
    <property type="entry name" value="BEN domain"/>
    <property type="match status" value="1"/>
</dbReference>
<dbReference type="PANTHER" id="PTHR14628">
    <property type="entry name" value="BEN DOMAIN-CONTAINING PROTEIN 5"/>
    <property type="match status" value="1"/>
</dbReference>
<feature type="region of interest" description="Disordered" evidence="1">
    <location>
        <begin position="73"/>
        <end position="114"/>
    </location>
</feature>
<evidence type="ECO:0000256" key="1">
    <source>
        <dbReference type="SAM" id="MobiDB-lite"/>
    </source>
</evidence>
<dbReference type="EMBL" id="GEGO01006737">
    <property type="protein sequence ID" value="JAR88667.1"/>
    <property type="molecule type" value="Transcribed_RNA"/>
</dbReference>
<dbReference type="GO" id="GO:0003677">
    <property type="term" value="F:DNA binding"/>
    <property type="evidence" value="ECO:0007669"/>
    <property type="project" value="InterPro"/>
</dbReference>
<feature type="region of interest" description="Disordered" evidence="1">
    <location>
        <begin position="245"/>
        <end position="285"/>
    </location>
</feature>
<reference evidence="2" key="1">
    <citation type="journal article" date="2018" name="PLoS Negl. Trop. Dis.">
        <title>Sialome diversity of ticks revealed by RNAseq of single tick salivary glands.</title>
        <authorList>
            <person name="Perner J."/>
            <person name="Kropackova S."/>
            <person name="Kopacek P."/>
            <person name="Ribeiro J.M."/>
        </authorList>
    </citation>
    <scope>NUCLEOTIDE SEQUENCE</scope>
    <source>
        <strain evidence="2">Siblings of single egg batch collected in Ceske Budejovice</strain>
        <tissue evidence="2">Salivary glands</tissue>
    </source>
</reference>
<feature type="compositionally biased region" description="Polar residues" evidence="1">
    <location>
        <begin position="253"/>
        <end position="263"/>
    </location>
</feature>
<dbReference type="InterPro" id="IPR040391">
    <property type="entry name" value="BEND5"/>
</dbReference>
<dbReference type="GO" id="GO:0045892">
    <property type="term" value="P:negative regulation of DNA-templated transcription"/>
    <property type="evidence" value="ECO:0007669"/>
    <property type="project" value="InterPro"/>
</dbReference>
<dbReference type="PANTHER" id="PTHR14628:SF1">
    <property type="entry name" value="BEN DOMAIN-CONTAINING PROTEIN 5"/>
    <property type="match status" value="1"/>
</dbReference>
<sequence length="442" mass="49709">MYALARFVNDNDNRFHTVPCSDIQNFKPKNERDFNSKKIYTCFWLDEAEPSNTGSYPIQILLLARTEAELNRQRDTTRVKIPRLNDSDKSEEEDDLGVQRTKDKHELKKKKSHQAVAKKQQFDDILLQHLKHSRKENTAAGTSNVSGKHGAKKISIETSDSDEEVNPTSQAKIQVKMASRDAKHWQKKYELSQQEVRLLRERIAYLEATVDSRLFSLQPVLEEIIRQNRGGSDIQVASFGRADAAGQARQLPGMSQAQTSSSKADAAGQARQHPRQLLEVSPEHTSAAKQVPAVAAMDFEDELQHAEQADLPVPDDQPAQPGDFTESMDGRFHLTRGYYITLDCAGKIDKNKKPTIVIKDAAQGIWGRKVLQQRTLSGAVGPTKRHLGDLARKQLTPEKISVVADTVKYWGEKKKIDVTEALKNINGILSQKIQDARRKDCP</sequence>